<dbReference type="FunFam" id="3.40.50.11660:FF:000002">
    <property type="entry name" value="Alpha-(1,3)-fucosyltransferase"/>
    <property type="match status" value="1"/>
</dbReference>
<keyword evidence="8 12" id="KW-1133">Transmembrane helix</keyword>
<sequence>MFMKPSKPRIYPYLICNFNLKLFPLLLLLFCLAYILFLCIPYANEDVVNSSFFTLAVDSINASDSREPPVVLAWTSFFGYGMFEYSFLRRFDSKKCRYSCTFTEDKARYRNNASIVVLHARNIDINDLPPARPDLLKVFFIAESPYNSGSQYKSLPANYFNLSISYRRNSDIFLPYDSFQPIIPMVTDPQDIWQPEEVENKIKGKTKMLLQFVSNCKTSSGREKYVEQLKKFVEITDFGRCSGSVCSQDECEKQEIDKHMFYLAFENSICHQYTTEKFWKLRQLTVPIVLSRWSLDGLDIPADAYIAVEDFKSPEELAKHLYYLKNNPQEYLKYFSWTKKYTKIEDLKVHDVLCQLCKLATEGNKAEIVDIHRYWEKDGICVDNFVDKLLLT</sequence>
<evidence type="ECO:0000256" key="1">
    <source>
        <dbReference type="ARBA" id="ARBA00004447"/>
    </source>
</evidence>
<dbReference type="GO" id="GO:0032580">
    <property type="term" value="C:Golgi cisterna membrane"/>
    <property type="evidence" value="ECO:0007669"/>
    <property type="project" value="UniProtKB-SubCell"/>
</dbReference>
<keyword evidence="9 12" id="KW-0333">Golgi apparatus</keyword>
<evidence type="ECO:0000256" key="11">
    <source>
        <dbReference type="ARBA" id="ARBA00023180"/>
    </source>
</evidence>
<keyword evidence="11" id="KW-0325">Glycoprotein</keyword>
<feature type="domain" description="Fucosyltransferase C-terminal" evidence="13">
    <location>
        <begin position="203"/>
        <end position="365"/>
    </location>
</feature>
<comment type="subcellular location">
    <subcellularLocation>
        <location evidence="1 12">Golgi apparatus</location>
        <location evidence="1 12">Golgi stack membrane</location>
        <topology evidence="1 12">Single-pass type II membrane protein</topology>
    </subcellularLocation>
</comment>
<dbReference type="PANTHER" id="PTHR48438:SF1">
    <property type="entry name" value="ALPHA-(1,3)-FUCOSYLTRANSFERASE C-RELATED"/>
    <property type="match status" value="1"/>
</dbReference>
<dbReference type="GO" id="GO:0008417">
    <property type="term" value="F:fucosyltransferase activity"/>
    <property type="evidence" value="ECO:0007669"/>
    <property type="project" value="InterPro"/>
</dbReference>
<keyword evidence="10 12" id="KW-0472">Membrane</keyword>
<dbReference type="InterPro" id="IPR031481">
    <property type="entry name" value="Glyco_tran_10_N"/>
</dbReference>
<evidence type="ECO:0000256" key="5">
    <source>
        <dbReference type="ARBA" id="ARBA00022679"/>
    </source>
</evidence>
<evidence type="ECO:0000256" key="6">
    <source>
        <dbReference type="ARBA" id="ARBA00022692"/>
    </source>
</evidence>
<evidence type="ECO:0000256" key="4">
    <source>
        <dbReference type="ARBA" id="ARBA00022676"/>
    </source>
</evidence>
<evidence type="ECO:0000256" key="9">
    <source>
        <dbReference type="ARBA" id="ARBA00023034"/>
    </source>
</evidence>
<dbReference type="SUPFAM" id="SSF53756">
    <property type="entry name" value="UDP-Glycosyltransferase/glycogen phosphorylase"/>
    <property type="match status" value="1"/>
</dbReference>
<dbReference type="Proteomes" id="UP000887574">
    <property type="component" value="Unplaced"/>
</dbReference>
<dbReference type="InterPro" id="IPR055270">
    <property type="entry name" value="Glyco_tran_10_C"/>
</dbReference>
<evidence type="ECO:0000256" key="7">
    <source>
        <dbReference type="ARBA" id="ARBA00022968"/>
    </source>
</evidence>
<comment type="pathway">
    <text evidence="2">Protein modification; protein glycosylation.</text>
</comment>
<organism evidence="15 16">
    <name type="scientific">Ditylenchus dipsaci</name>
    <dbReference type="NCBI Taxonomy" id="166011"/>
    <lineage>
        <taxon>Eukaryota</taxon>
        <taxon>Metazoa</taxon>
        <taxon>Ecdysozoa</taxon>
        <taxon>Nematoda</taxon>
        <taxon>Chromadorea</taxon>
        <taxon>Rhabditida</taxon>
        <taxon>Tylenchina</taxon>
        <taxon>Tylenchomorpha</taxon>
        <taxon>Sphaerularioidea</taxon>
        <taxon>Anguinidae</taxon>
        <taxon>Anguininae</taxon>
        <taxon>Ditylenchus</taxon>
    </lineage>
</organism>
<dbReference type="InterPro" id="IPR038577">
    <property type="entry name" value="GT10-like_C_sf"/>
</dbReference>
<evidence type="ECO:0000259" key="14">
    <source>
        <dbReference type="Pfam" id="PF17039"/>
    </source>
</evidence>
<accession>A0A915D296</accession>
<evidence type="ECO:0000256" key="3">
    <source>
        <dbReference type="ARBA" id="ARBA00008919"/>
    </source>
</evidence>
<evidence type="ECO:0000313" key="16">
    <source>
        <dbReference type="WBParaSite" id="jg14674"/>
    </source>
</evidence>
<dbReference type="InterPro" id="IPR001503">
    <property type="entry name" value="Glyco_trans_10"/>
</dbReference>
<reference evidence="16" key="1">
    <citation type="submission" date="2022-11" db="UniProtKB">
        <authorList>
            <consortium name="WormBaseParasite"/>
        </authorList>
    </citation>
    <scope>IDENTIFICATION</scope>
</reference>
<feature type="domain" description="Fucosyltransferase N-terminal" evidence="14">
    <location>
        <begin position="67"/>
        <end position="176"/>
    </location>
</feature>
<evidence type="ECO:0000256" key="12">
    <source>
        <dbReference type="RuleBase" id="RU003832"/>
    </source>
</evidence>
<dbReference type="Pfam" id="PF17039">
    <property type="entry name" value="Glyco_tran_10_N"/>
    <property type="match status" value="1"/>
</dbReference>
<evidence type="ECO:0000256" key="8">
    <source>
        <dbReference type="ARBA" id="ARBA00022989"/>
    </source>
</evidence>
<feature type="transmembrane region" description="Helical" evidence="12">
    <location>
        <begin position="20"/>
        <end position="43"/>
    </location>
</feature>
<feature type="transmembrane region" description="Helical" evidence="12">
    <location>
        <begin position="71"/>
        <end position="88"/>
    </location>
</feature>
<dbReference type="WBParaSite" id="jg14674">
    <property type="protein sequence ID" value="jg14674"/>
    <property type="gene ID" value="jg14674"/>
</dbReference>
<dbReference type="Pfam" id="PF00852">
    <property type="entry name" value="Glyco_transf_10"/>
    <property type="match status" value="1"/>
</dbReference>
<name>A0A915D296_9BILA</name>
<dbReference type="AlphaFoldDB" id="A0A915D296"/>
<protein>
    <recommendedName>
        <fullName evidence="12">Fucosyltransferase</fullName>
        <ecNumber evidence="12">2.4.1.-</ecNumber>
    </recommendedName>
</protein>
<dbReference type="EC" id="2.4.1.-" evidence="12"/>
<keyword evidence="7" id="KW-0735">Signal-anchor</keyword>
<dbReference type="Gene3D" id="3.40.50.11660">
    <property type="entry name" value="Glycosyl transferase family 10, C-terminal domain"/>
    <property type="match status" value="1"/>
</dbReference>
<evidence type="ECO:0000256" key="2">
    <source>
        <dbReference type="ARBA" id="ARBA00004922"/>
    </source>
</evidence>
<keyword evidence="4 12" id="KW-0328">Glycosyltransferase</keyword>
<dbReference type="PANTHER" id="PTHR48438">
    <property type="entry name" value="ALPHA-(1,3)-FUCOSYLTRANSFERASE C-RELATED"/>
    <property type="match status" value="1"/>
</dbReference>
<comment type="similarity">
    <text evidence="3 12">Belongs to the glycosyltransferase 10 family.</text>
</comment>
<keyword evidence="15" id="KW-1185">Reference proteome</keyword>
<evidence type="ECO:0000256" key="10">
    <source>
        <dbReference type="ARBA" id="ARBA00023136"/>
    </source>
</evidence>
<comment type="caution">
    <text evidence="12">Lacks conserved residue(s) required for the propagation of feature annotation.</text>
</comment>
<keyword evidence="6 12" id="KW-0812">Transmembrane</keyword>
<proteinExistence type="inferred from homology"/>
<keyword evidence="5 12" id="KW-0808">Transferase</keyword>
<evidence type="ECO:0000259" key="13">
    <source>
        <dbReference type="Pfam" id="PF00852"/>
    </source>
</evidence>
<evidence type="ECO:0000313" key="15">
    <source>
        <dbReference type="Proteomes" id="UP000887574"/>
    </source>
</evidence>